<keyword evidence="2 3" id="KW-0732">Signal</keyword>
<dbReference type="SUPFAM" id="SSF53850">
    <property type="entry name" value="Periplasmic binding protein-like II"/>
    <property type="match status" value="1"/>
</dbReference>
<comment type="caution">
    <text evidence="5">The sequence shown here is derived from an EMBL/GenBank/DDBJ whole genome shotgun (WGS) entry which is preliminary data.</text>
</comment>
<gene>
    <name evidence="5" type="ORF">FHS28_002210</name>
</gene>
<evidence type="ECO:0000256" key="1">
    <source>
        <dbReference type="ARBA" id="ARBA00005695"/>
    </source>
</evidence>
<organism evidence="5 6">
    <name type="scientific">Roseateles terrae</name>
    <dbReference type="NCBI Taxonomy" id="431060"/>
    <lineage>
        <taxon>Bacteria</taxon>
        <taxon>Pseudomonadati</taxon>
        <taxon>Pseudomonadota</taxon>
        <taxon>Betaproteobacteria</taxon>
        <taxon>Burkholderiales</taxon>
        <taxon>Sphaerotilaceae</taxon>
        <taxon>Roseateles</taxon>
    </lineage>
</organism>
<evidence type="ECO:0000256" key="3">
    <source>
        <dbReference type="SAM" id="SignalP"/>
    </source>
</evidence>
<dbReference type="Pfam" id="PF00496">
    <property type="entry name" value="SBP_bac_5"/>
    <property type="match status" value="1"/>
</dbReference>
<evidence type="ECO:0000259" key="4">
    <source>
        <dbReference type="Pfam" id="PF00496"/>
    </source>
</evidence>
<dbReference type="InterPro" id="IPR030678">
    <property type="entry name" value="Peptide/Ni-bd"/>
</dbReference>
<proteinExistence type="inferred from homology"/>
<evidence type="ECO:0000313" key="6">
    <source>
        <dbReference type="Proteomes" id="UP000574369"/>
    </source>
</evidence>
<dbReference type="CDD" id="cd08494">
    <property type="entry name" value="PBP2_NikA_DppA_OppA_like_6"/>
    <property type="match status" value="1"/>
</dbReference>
<evidence type="ECO:0000313" key="5">
    <source>
        <dbReference type="EMBL" id="MBB3194814.1"/>
    </source>
</evidence>
<dbReference type="InterPro" id="IPR039424">
    <property type="entry name" value="SBP_5"/>
</dbReference>
<dbReference type="EMBL" id="JACHXO010000003">
    <property type="protein sequence ID" value="MBB3194814.1"/>
    <property type="molecule type" value="Genomic_DNA"/>
</dbReference>
<dbReference type="Gene3D" id="3.40.190.10">
    <property type="entry name" value="Periplasmic binding protein-like II"/>
    <property type="match status" value="1"/>
</dbReference>
<protein>
    <submittedName>
        <fullName evidence="5">Peptide/nickel transport system substrate-binding protein</fullName>
    </submittedName>
</protein>
<name>A0ABR6GRW5_9BURK</name>
<dbReference type="RefSeq" id="WP_088452706.1">
    <property type="nucleotide sequence ID" value="NZ_JACHXO010000003.1"/>
</dbReference>
<evidence type="ECO:0000256" key="2">
    <source>
        <dbReference type="ARBA" id="ARBA00022729"/>
    </source>
</evidence>
<comment type="similarity">
    <text evidence="1">Belongs to the bacterial solute-binding protein 5 family.</text>
</comment>
<feature type="domain" description="Solute-binding protein family 5" evidence="4">
    <location>
        <begin position="95"/>
        <end position="426"/>
    </location>
</feature>
<reference evidence="5 6" key="1">
    <citation type="submission" date="2020-08" db="EMBL/GenBank/DDBJ databases">
        <title>Genomic Encyclopedia of Type Strains, Phase III (KMG-III): the genomes of soil and plant-associated and newly described type strains.</title>
        <authorList>
            <person name="Whitman W."/>
        </authorList>
    </citation>
    <scope>NUCLEOTIDE SEQUENCE [LARGE SCALE GENOMIC DNA]</scope>
    <source>
        <strain evidence="5 6">CECT 7247</strain>
    </source>
</reference>
<feature type="signal peptide" evidence="3">
    <location>
        <begin position="1"/>
        <end position="31"/>
    </location>
</feature>
<dbReference type="InterPro" id="IPR000914">
    <property type="entry name" value="SBP_5_dom"/>
</dbReference>
<dbReference type="PIRSF" id="PIRSF002741">
    <property type="entry name" value="MppA"/>
    <property type="match status" value="1"/>
</dbReference>
<feature type="chain" id="PRO_5046068219" evidence="3">
    <location>
        <begin position="32"/>
        <end position="516"/>
    </location>
</feature>
<accession>A0ABR6GRW5</accession>
<sequence length="516" mass="55695">MDRRRFTLGAAGMAGGAMSPLLLGAASLAEAQTPGTAKGQAPAAGAAAARAVVLGMTLEPNSLDPTTGAASAIAEVVLYNILEPLTKVADDGSATPLLATAWTASPDQRTWTFQLRPNVRFQNGEPFNAAAVRFSFERAAADHGLNKDRRVFANIANIQTPDPLTVVLSLRQPEPDLPALLAQSTAVIVEPRSAAGNAQTPVGTGPYQLERWQRGASLSLTAWPAYRDAAAIRVPRVVFRFIGEPAAQVAALLAGDVDLFPRVAAARALSQFKAQPQRFQVITSSSRAKTILAMNHLRTPLKDVRVRRAIVMALDRKAIIQASADGFGVPIGSYVTPDTPGYVDCTGINAYNPAAARKLLEEARAVGQSLTLKLPPVPYARQAGELIVAQLAQIGLNVRIEQIEWAQWLSGVYTNKAYDLTVISHVEPYDFGNLARPGYYWGYQNAQFNALYQRMQSSADPAERLRLFGEAQRMVAQDAVAGFLYQPQWITVAKAPLKGVWQRSPLFANDLSRLSW</sequence>
<dbReference type="PANTHER" id="PTHR30290:SF38">
    <property type="entry name" value="D,D-DIPEPTIDE-BINDING PERIPLASMIC PROTEIN DDPA-RELATED"/>
    <property type="match status" value="1"/>
</dbReference>
<dbReference type="Gene3D" id="3.10.105.10">
    <property type="entry name" value="Dipeptide-binding Protein, Domain 3"/>
    <property type="match status" value="1"/>
</dbReference>
<keyword evidence="6" id="KW-1185">Reference proteome</keyword>
<dbReference type="Gene3D" id="3.90.76.10">
    <property type="entry name" value="Dipeptide-binding Protein, Domain 1"/>
    <property type="match status" value="1"/>
</dbReference>
<dbReference type="Proteomes" id="UP000574369">
    <property type="component" value="Unassembled WGS sequence"/>
</dbReference>
<dbReference type="PANTHER" id="PTHR30290">
    <property type="entry name" value="PERIPLASMIC BINDING COMPONENT OF ABC TRANSPORTER"/>
    <property type="match status" value="1"/>
</dbReference>